<evidence type="ECO:0000313" key="1">
    <source>
        <dbReference type="EMBL" id="PEC22726.1"/>
    </source>
</evidence>
<evidence type="ECO:0000313" key="2">
    <source>
        <dbReference type="Proteomes" id="UP000220006"/>
    </source>
</evidence>
<sequence length="42" mass="4295">MKKTLAGILAVAVVLTIVGGVQYTSKPDTYGLDSGVSQTVNV</sequence>
<dbReference type="NCBIfam" id="NF033801">
    <property type="entry name" value="NprX_fam"/>
    <property type="match status" value="1"/>
</dbReference>
<dbReference type="Proteomes" id="UP000220006">
    <property type="component" value="Unassembled WGS sequence"/>
</dbReference>
<dbReference type="EMBL" id="NVLK01000014">
    <property type="protein sequence ID" value="PEC22726.1"/>
    <property type="molecule type" value="Genomic_DNA"/>
</dbReference>
<accession>A0A2B4LG01</accession>
<dbReference type="OrthoDB" id="2913929at2"/>
<comment type="caution">
    <text evidence="1">The sequence shown here is derived from an EMBL/GenBank/DDBJ whole genome shotgun (WGS) entry which is preliminary data.</text>
</comment>
<dbReference type="NCBIfam" id="TIGR04429">
    <property type="entry name" value="Phr_nterm"/>
    <property type="match status" value="1"/>
</dbReference>
<organism evidence="1 2">
    <name type="scientific">Bacillus cereus</name>
    <dbReference type="NCBI Taxonomy" id="1396"/>
    <lineage>
        <taxon>Bacteria</taxon>
        <taxon>Bacillati</taxon>
        <taxon>Bacillota</taxon>
        <taxon>Bacilli</taxon>
        <taxon>Bacillales</taxon>
        <taxon>Bacillaceae</taxon>
        <taxon>Bacillus</taxon>
        <taxon>Bacillus cereus group</taxon>
    </lineage>
</organism>
<dbReference type="AlphaFoldDB" id="A0A2B4LG01"/>
<dbReference type="RefSeq" id="WP_000751601.1">
    <property type="nucleotide sequence ID" value="NZ_CAJNDR010000001.1"/>
</dbReference>
<protein>
    <submittedName>
        <fullName evidence="1">Phr family secreted Rap phosphatase inhibitor</fullName>
    </submittedName>
</protein>
<proteinExistence type="predicted"/>
<dbReference type="InterPro" id="IPR030968">
    <property type="entry name" value="RapG/K_inhib"/>
</dbReference>
<gene>
    <name evidence="1" type="ORF">COM96_06835</name>
</gene>
<name>A0A2B4LG01_BACCE</name>
<reference evidence="1 2" key="1">
    <citation type="submission" date="2017-09" db="EMBL/GenBank/DDBJ databases">
        <title>Large-scale bioinformatics analysis of Bacillus genomes uncovers conserved roles of natural products in bacterial physiology.</title>
        <authorList>
            <consortium name="Agbiome Team Llc"/>
            <person name="Bleich R.M."/>
            <person name="Grubbs K.J."/>
            <person name="Santa Maria K.C."/>
            <person name="Allen S.E."/>
            <person name="Farag S."/>
            <person name="Shank E.A."/>
            <person name="Bowers A."/>
        </authorList>
    </citation>
    <scope>NUCLEOTIDE SEQUENCE [LARGE SCALE GENOMIC DNA]</scope>
    <source>
        <strain evidence="1 2">AFS096845</strain>
    </source>
</reference>